<dbReference type="SUPFAM" id="SSF52540">
    <property type="entry name" value="P-loop containing nucleoside triphosphate hydrolases"/>
    <property type="match status" value="1"/>
</dbReference>
<dbReference type="Pfam" id="PF13086">
    <property type="entry name" value="AAA_11"/>
    <property type="match status" value="1"/>
</dbReference>
<dbReference type="InterPro" id="IPR045055">
    <property type="entry name" value="DNA2/NAM7-like"/>
</dbReference>
<feature type="compositionally biased region" description="Basic and acidic residues" evidence="1">
    <location>
        <begin position="211"/>
        <end position="226"/>
    </location>
</feature>
<dbReference type="VEuPathDB" id="FungiDB:RhiirA1_441673"/>
<sequence length="1510" mass="172864">MPIVCNQHPDYKNIIDKPEQFAQVSPDGGCRRPCYTPLPCGHACIYSCHFDDPDHIGIDCPEPCPKIHPECNHKCLKLCYQDCGRCKLRIGDITLPGCGHVIQNAKCWQKQAIETLECMELVIKKSPYCEHFQEIHCFEPVSDIKCKEKCDKQLECGHKCLRECFECQKLSASQEEFDAAALIERTQHGEFMNNNGTQSNGGGSGGGRRNRNVELRTRQNHDHNRPNEPPAPRLSAHEIRQSQQETTISNFSSSELTYNGSDKLVFITNGEPIKTIWKRILKKNKPLDPKDIKMFIGSALVASDNKIGYEVEEIITELGDPESGVKKLREIMNFPSMSCDAGLDSGVLSFQHVILPLLGLFTRTAITECILEKYVLAIFTVVYENLDSFLYNNVMKMLETLVQRNSVCDSRVSEDVLLSRERYTFIPSSLGIFFLVIVRLLTELLRRINDSSINETMHYIAYDLYRLKTMYQESIEQQQFAPTDPLTSNLGTRKFFFMILEKEMKTMDKMLNNGRNNLMFDQNPEAKKINVKLDHLYYKELARRVDAERTYDPPGELSKYGKRHDNDFSEISKISIIPTNEEILCERSPFLPTSHRYSLHFLPDGANRLLDTQFRLLREDLLNPIRGGLSNLLTALLQEHSSSNDNVIKLSKELKKVRDWGGRFSYNDGTNENSDLQVYTNIRFSNITCDKRKGFACTIRFTPPKISAKNARGRREFWERSKRLLNGSLVAVILPNPNPQEKNSSSNSSISNSDLYLLNFGVVVTRDERALSKDENFAEIDINFIDPSIYSIVLSEISNFDKTNKKTSSKNRFMVESTGVYLESYYHILKTLQTTNPSSLPFEKYLAPNFNDLSVNNGDDTKGKMREEMREEMKKEMSNIYDVKVENPLYTRAPGFQFDLSILCKNQHNLQLNVADESTHDEVVKDIVKYSNIGKLPDGSPYGLDETQAKALISSLTREIALVEGPPGTGKTVIGVQLMKVLLAEENRKTNIGPILTICFTNHALDQFLEYLLDENITNIVRLGSRSKSERIKKYSLDEVCRNRVRTRKEAYLLAKLYEEIEKIEGDAEKISRFLIRKSMGWNEISDYLKEHQTEFFNKFNNVSEQDLPSWVLNINGEEGFQIFKKKYPFDEWLKGSDITTINKRKKLVLNPPKSSKKKDKIGTNQNIYELLNKEETKNETGTSSNESQIEDDTINWIKNYNEPMTDRPLEEISNDHSIWRMSVVERKKLHDHWRTNIYKGNVEKLSELRKHNEVKRKEVNNIYDEGRRQVLLSSDVIGVTTNSAAKFHNIIRSIGPRIIICEEAGEVLEAHILCSLTPSTQHLILIGDHNQLRPHIATYSLSMDSTAGKNYQLDKSLFERLVYGQMIKIRDALAKSFVVVIDERDEQNITEMEERQEEQGGTNNNINDDGISDTSKKSLSQQVTLRTVDNFQGEEANIIIVSLVRNFSNLPSGYDSIGFLKSTNRSNVLLSRARKGMYLIGNSDLMAMKSKDMWAPVISILHERNQVGF</sequence>
<dbReference type="VEuPathDB" id="FungiDB:FUN_010829"/>
<feature type="region of interest" description="Disordered" evidence="1">
    <location>
        <begin position="1392"/>
        <end position="1415"/>
    </location>
</feature>
<feature type="domain" description="DNA2/NAM7 helicase-like C-terminal" evidence="3">
    <location>
        <begin position="1415"/>
        <end position="1484"/>
    </location>
</feature>
<evidence type="ECO:0008006" key="7">
    <source>
        <dbReference type="Google" id="ProtNLM"/>
    </source>
</evidence>
<name>A0A2N1MDR1_9GLOM</name>
<feature type="domain" description="DNA2/NAM7 helicase helicase" evidence="2">
    <location>
        <begin position="944"/>
        <end position="1337"/>
    </location>
</feature>
<dbReference type="Gene3D" id="3.40.50.300">
    <property type="entry name" value="P-loop containing nucleotide triphosphate hydrolases"/>
    <property type="match status" value="3"/>
</dbReference>
<dbReference type="CDD" id="cd18808">
    <property type="entry name" value="SF1_C_Upf1"/>
    <property type="match status" value="1"/>
</dbReference>
<dbReference type="VEuPathDB" id="FungiDB:FUN_010796"/>
<dbReference type="InterPro" id="IPR047187">
    <property type="entry name" value="SF1_C_Upf1"/>
</dbReference>
<feature type="non-terminal residue" evidence="5">
    <location>
        <position position="1510"/>
    </location>
</feature>
<dbReference type="GO" id="GO:0031380">
    <property type="term" value="C:nuclear RNA-directed RNA polymerase complex"/>
    <property type="evidence" value="ECO:0007669"/>
    <property type="project" value="TreeGrafter"/>
</dbReference>
<gene>
    <name evidence="5" type="ORF">RhiirC2_857205</name>
</gene>
<feature type="compositionally biased region" description="Low complexity" evidence="1">
    <location>
        <begin position="1401"/>
        <end position="1414"/>
    </location>
</feature>
<evidence type="ECO:0000256" key="1">
    <source>
        <dbReference type="SAM" id="MobiDB-lite"/>
    </source>
</evidence>
<dbReference type="InterPro" id="IPR041677">
    <property type="entry name" value="DNA2/NAM7_AAA_11"/>
</dbReference>
<organism evidence="5 6">
    <name type="scientific">Rhizophagus irregularis</name>
    <dbReference type="NCBI Taxonomy" id="588596"/>
    <lineage>
        <taxon>Eukaryota</taxon>
        <taxon>Fungi</taxon>
        <taxon>Fungi incertae sedis</taxon>
        <taxon>Mucoromycota</taxon>
        <taxon>Glomeromycotina</taxon>
        <taxon>Glomeromycetes</taxon>
        <taxon>Glomerales</taxon>
        <taxon>Glomeraceae</taxon>
        <taxon>Rhizophagus</taxon>
    </lineage>
</organism>
<protein>
    <recommendedName>
        <fullName evidence="7">P-loop containing nucleoside triphosphate hydrolase protein</fullName>
    </recommendedName>
</protein>
<dbReference type="InterPro" id="IPR027417">
    <property type="entry name" value="P-loop_NTPase"/>
</dbReference>
<dbReference type="Pfam" id="PF13087">
    <property type="entry name" value="AAA_12"/>
    <property type="match status" value="1"/>
</dbReference>
<evidence type="ECO:0000259" key="2">
    <source>
        <dbReference type="Pfam" id="PF13086"/>
    </source>
</evidence>
<evidence type="ECO:0000313" key="6">
    <source>
        <dbReference type="Proteomes" id="UP000233469"/>
    </source>
</evidence>
<reference evidence="5 6" key="1">
    <citation type="submission" date="2016-04" db="EMBL/GenBank/DDBJ databases">
        <title>Genome analyses suggest a sexual origin of heterokaryosis in a supposedly ancient asexual fungus.</title>
        <authorList>
            <person name="Ropars J."/>
            <person name="Sedzielewska K."/>
            <person name="Noel J."/>
            <person name="Charron P."/>
            <person name="Farinelli L."/>
            <person name="Marton T."/>
            <person name="Kruger M."/>
            <person name="Pelin A."/>
            <person name="Brachmann A."/>
            <person name="Corradi N."/>
        </authorList>
    </citation>
    <scope>NUCLEOTIDE SEQUENCE [LARGE SCALE GENOMIC DNA]</scope>
    <source>
        <strain evidence="5 6">C2</strain>
    </source>
</reference>
<dbReference type="PANTHER" id="PTHR10887">
    <property type="entry name" value="DNA2/NAM7 HELICASE FAMILY"/>
    <property type="match status" value="1"/>
</dbReference>
<feature type="region of interest" description="Disordered" evidence="1">
    <location>
        <begin position="188"/>
        <end position="248"/>
    </location>
</feature>
<dbReference type="VEuPathDB" id="FungiDB:RhiirA1_446280"/>
<dbReference type="VEuPathDB" id="FungiDB:RhiirA1_532871"/>
<dbReference type="CDD" id="cd06008">
    <property type="entry name" value="NF-X1-zinc-finger"/>
    <property type="match status" value="1"/>
</dbReference>
<evidence type="ECO:0000313" key="5">
    <source>
        <dbReference type="EMBL" id="PKK59763.1"/>
    </source>
</evidence>
<dbReference type="Proteomes" id="UP000233469">
    <property type="component" value="Unassembled WGS sequence"/>
</dbReference>
<comment type="caution">
    <text evidence="5">The sequence shown here is derived from an EMBL/GenBank/DDBJ whole genome shotgun (WGS) entry which is preliminary data.</text>
</comment>
<dbReference type="EMBL" id="LLXL01002887">
    <property type="protein sequence ID" value="PKK59763.1"/>
    <property type="molecule type" value="Genomic_DNA"/>
</dbReference>
<dbReference type="GO" id="GO:0004386">
    <property type="term" value="F:helicase activity"/>
    <property type="evidence" value="ECO:0007669"/>
    <property type="project" value="InterPro"/>
</dbReference>
<evidence type="ECO:0000259" key="3">
    <source>
        <dbReference type="Pfam" id="PF13087"/>
    </source>
</evidence>
<dbReference type="PANTHER" id="PTHR10887:SF445">
    <property type="entry name" value="NFX1-TYPE ZINC FINGER-CONTAINING PROTEIN 1"/>
    <property type="match status" value="1"/>
</dbReference>
<dbReference type="InterPro" id="IPR057373">
    <property type="entry name" value="ZNFX1"/>
</dbReference>
<feature type="domain" description="ZNFX1" evidence="4">
    <location>
        <begin position="672"/>
        <end position="733"/>
    </location>
</feature>
<reference evidence="5 6" key="2">
    <citation type="submission" date="2017-10" db="EMBL/GenBank/DDBJ databases">
        <title>Extensive intraspecific genome diversity in a model arbuscular mycorrhizal fungus.</title>
        <authorList>
            <person name="Chen E.C.H."/>
            <person name="Morin E."/>
            <person name="Baudet D."/>
            <person name="Noel J."/>
            <person name="Ndikumana S."/>
            <person name="Charron P."/>
            <person name="St-Onge C."/>
            <person name="Giorgi J."/>
            <person name="Grigoriev I.V."/>
            <person name="Roux C."/>
            <person name="Martin F.M."/>
            <person name="Corradi N."/>
        </authorList>
    </citation>
    <scope>NUCLEOTIDE SEQUENCE [LARGE SCALE GENOMIC DNA]</scope>
    <source>
        <strain evidence="5 6">C2</strain>
    </source>
</reference>
<dbReference type="Pfam" id="PF25396">
    <property type="entry name" value="ZNFX1"/>
    <property type="match status" value="1"/>
</dbReference>
<dbReference type="VEuPathDB" id="FungiDB:RhiirFUN_016081"/>
<evidence type="ECO:0000259" key="4">
    <source>
        <dbReference type="Pfam" id="PF25396"/>
    </source>
</evidence>
<dbReference type="GO" id="GO:0031048">
    <property type="term" value="P:regulatory ncRNA-mediated heterochromatin formation"/>
    <property type="evidence" value="ECO:0007669"/>
    <property type="project" value="TreeGrafter"/>
</dbReference>
<proteinExistence type="predicted"/>
<accession>A0A2N1MDR1</accession>
<dbReference type="InterPro" id="IPR041679">
    <property type="entry name" value="DNA2/NAM7-like_C"/>
</dbReference>